<evidence type="ECO:0000256" key="1">
    <source>
        <dbReference type="SAM" id="Coils"/>
    </source>
</evidence>
<organism evidence="2 3">
    <name type="scientific">Racocetra fulgida</name>
    <dbReference type="NCBI Taxonomy" id="60492"/>
    <lineage>
        <taxon>Eukaryota</taxon>
        <taxon>Fungi</taxon>
        <taxon>Fungi incertae sedis</taxon>
        <taxon>Mucoromycota</taxon>
        <taxon>Glomeromycotina</taxon>
        <taxon>Glomeromycetes</taxon>
        <taxon>Diversisporales</taxon>
        <taxon>Gigasporaceae</taxon>
        <taxon>Racocetra</taxon>
    </lineage>
</organism>
<dbReference type="OrthoDB" id="2314273at2759"/>
<sequence>MNNYHRKRSRNSKNLVDNNNSILNEAQIKSKVDIGIQVAIDNDHDLLVQIDALKNSLANIVTDHAEQLQAIQIKNCKIIELEHEYESLKNQIANINIKLKDLNSYQNQLCTNLLSVIEYEDNENSELRTQPDPYIEQQRFYAYLRKKQFLNPEKINNTITNLDGDVNLSEEIKLFSILAQERRQKFIRNILLQQTGTDIWHPILVTKQEADALKNENAIRKEELIAIINSILISIPESQHPKYTNLKNMTKATLLTIL</sequence>
<name>A0A9N8ZNE2_9GLOM</name>
<evidence type="ECO:0000313" key="3">
    <source>
        <dbReference type="Proteomes" id="UP000789396"/>
    </source>
</evidence>
<protein>
    <submittedName>
        <fullName evidence="2">4676_t:CDS:1</fullName>
    </submittedName>
</protein>
<dbReference type="Proteomes" id="UP000789396">
    <property type="component" value="Unassembled WGS sequence"/>
</dbReference>
<gene>
    <name evidence="2" type="ORF">RFULGI_LOCUS2452</name>
</gene>
<dbReference type="EMBL" id="CAJVPZ010001858">
    <property type="protein sequence ID" value="CAG8501358.1"/>
    <property type="molecule type" value="Genomic_DNA"/>
</dbReference>
<keyword evidence="3" id="KW-1185">Reference proteome</keyword>
<reference evidence="2" key="1">
    <citation type="submission" date="2021-06" db="EMBL/GenBank/DDBJ databases">
        <authorList>
            <person name="Kallberg Y."/>
            <person name="Tangrot J."/>
            <person name="Rosling A."/>
        </authorList>
    </citation>
    <scope>NUCLEOTIDE SEQUENCE</scope>
    <source>
        <strain evidence="2">IN212</strain>
    </source>
</reference>
<comment type="caution">
    <text evidence="2">The sequence shown here is derived from an EMBL/GenBank/DDBJ whole genome shotgun (WGS) entry which is preliminary data.</text>
</comment>
<proteinExistence type="predicted"/>
<keyword evidence="1" id="KW-0175">Coiled coil</keyword>
<accession>A0A9N8ZNE2</accession>
<feature type="coiled-coil region" evidence="1">
    <location>
        <begin position="71"/>
        <end position="105"/>
    </location>
</feature>
<dbReference type="AlphaFoldDB" id="A0A9N8ZNE2"/>
<evidence type="ECO:0000313" key="2">
    <source>
        <dbReference type="EMBL" id="CAG8501358.1"/>
    </source>
</evidence>